<evidence type="ECO:0000256" key="1">
    <source>
        <dbReference type="ARBA" id="ARBA00022491"/>
    </source>
</evidence>
<protein>
    <submittedName>
        <fullName evidence="8">TetR/AcrR family transcriptional regulator</fullName>
    </submittedName>
</protein>
<keyword evidence="9" id="KW-1185">Reference proteome</keyword>
<comment type="caution">
    <text evidence="8">The sequence shown here is derived from an EMBL/GenBank/DDBJ whole genome shotgun (WGS) entry which is preliminary data.</text>
</comment>
<dbReference type="Proteomes" id="UP001168537">
    <property type="component" value="Unassembled WGS sequence"/>
</dbReference>
<dbReference type="InterPro" id="IPR050109">
    <property type="entry name" value="HTH-type_TetR-like_transc_reg"/>
</dbReference>
<reference evidence="8" key="1">
    <citation type="submission" date="2023-06" db="EMBL/GenBank/DDBJ databases">
        <title>Draft genome sequence of Nocardioides sp. SOB72.</title>
        <authorList>
            <person name="Zhang G."/>
        </authorList>
    </citation>
    <scope>NUCLEOTIDE SEQUENCE</scope>
    <source>
        <strain evidence="8">SOB72</strain>
    </source>
</reference>
<feature type="domain" description="HTH tetR-type" evidence="7">
    <location>
        <begin position="35"/>
        <end position="95"/>
    </location>
</feature>
<feature type="region of interest" description="Disordered" evidence="6">
    <location>
        <begin position="1"/>
        <end position="34"/>
    </location>
</feature>
<dbReference type="InterPro" id="IPR039538">
    <property type="entry name" value="BetI_C"/>
</dbReference>
<dbReference type="PANTHER" id="PTHR30055:SF241">
    <property type="entry name" value="TRANSCRIPTIONAL REGULATORY PROTEIN"/>
    <property type="match status" value="1"/>
</dbReference>
<evidence type="ECO:0000256" key="3">
    <source>
        <dbReference type="ARBA" id="ARBA00023125"/>
    </source>
</evidence>
<evidence type="ECO:0000256" key="5">
    <source>
        <dbReference type="PROSITE-ProRule" id="PRU00335"/>
    </source>
</evidence>
<keyword evidence="4" id="KW-0804">Transcription</keyword>
<keyword evidence="2" id="KW-0805">Transcription regulation</keyword>
<evidence type="ECO:0000256" key="2">
    <source>
        <dbReference type="ARBA" id="ARBA00023015"/>
    </source>
</evidence>
<feature type="DNA-binding region" description="H-T-H motif" evidence="5">
    <location>
        <begin position="58"/>
        <end position="77"/>
    </location>
</feature>
<evidence type="ECO:0000256" key="4">
    <source>
        <dbReference type="ARBA" id="ARBA00023163"/>
    </source>
</evidence>
<feature type="compositionally biased region" description="Low complexity" evidence="6">
    <location>
        <begin position="1"/>
        <end position="26"/>
    </location>
</feature>
<evidence type="ECO:0000259" key="7">
    <source>
        <dbReference type="PROSITE" id="PS50977"/>
    </source>
</evidence>
<keyword evidence="3 5" id="KW-0238">DNA-binding</keyword>
<evidence type="ECO:0000256" key="6">
    <source>
        <dbReference type="SAM" id="MobiDB-lite"/>
    </source>
</evidence>
<dbReference type="SUPFAM" id="SSF46689">
    <property type="entry name" value="Homeodomain-like"/>
    <property type="match status" value="1"/>
</dbReference>
<dbReference type="Pfam" id="PF00440">
    <property type="entry name" value="TetR_N"/>
    <property type="match status" value="1"/>
</dbReference>
<dbReference type="PANTHER" id="PTHR30055">
    <property type="entry name" value="HTH-TYPE TRANSCRIPTIONAL REGULATOR RUTR"/>
    <property type="match status" value="1"/>
</dbReference>
<dbReference type="RefSeq" id="WP_300960208.1">
    <property type="nucleotide sequence ID" value="NZ_JAUHJR010000002.1"/>
</dbReference>
<dbReference type="Pfam" id="PF13977">
    <property type="entry name" value="TetR_C_6"/>
    <property type="match status" value="1"/>
</dbReference>
<accession>A0ABT8ET60</accession>
<dbReference type="PRINTS" id="PR00455">
    <property type="entry name" value="HTHTETR"/>
</dbReference>
<dbReference type="SUPFAM" id="SSF48498">
    <property type="entry name" value="Tetracyclin repressor-like, C-terminal domain"/>
    <property type="match status" value="1"/>
</dbReference>
<dbReference type="EMBL" id="JAUHJR010000002">
    <property type="protein sequence ID" value="MDN4161315.1"/>
    <property type="molecule type" value="Genomic_DNA"/>
</dbReference>
<sequence length="233" mass="24161">MSTGSAAGSVSGSASATSRASAASGVEGRRRPAREEVRRALLDAAARTFARQGIDRTSLDDVAAAAGFTKGAVYSNFGSKEGLVAALADDRVSAYLDLGLAAVDDPSTTLAERAQALGDRLTAASDEQHDWHLLFLELWQRAVRTGRADDSFVLRHRELRATVAEAVTAHAEQAGAELPLPASSVATLLLALSNGLAIERTTDPAAVPDDLMGRVLALLVGGTPPARTGPDHP</sequence>
<evidence type="ECO:0000313" key="9">
    <source>
        <dbReference type="Proteomes" id="UP001168537"/>
    </source>
</evidence>
<gene>
    <name evidence="8" type="ORF">QWY29_08115</name>
</gene>
<proteinExistence type="predicted"/>
<organism evidence="8 9">
    <name type="scientific">Nocardioides abyssi</name>
    <dbReference type="NCBI Taxonomy" id="3058370"/>
    <lineage>
        <taxon>Bacteria</taxon>
        <taxon>Bacillati</taxon>
        <taxon>Actinomycetota</taxon>
        <taxon>Actinomycetes</taxon>
        <taxon>Propionibacteriales</taxon>
        <taxon>Nocardioidaceae</taxon>
        <taxon>Nocardioides</taxon>
    </lineage>
</organism>
<dbReference type="Gene3D" id="1.10.357.10">
    <property type="entry name" value="Tetracycline Repressor, domain 2"/>
    <property type="match status" value="1"/>
</dbReference>
<dbReference type="PROSITE" id="PS50977">
    <property type="entry name" value="HTH_TETR_2"/>
    <property type="match status" value="1"/>
</dbReference>
<dbReference type="InterPro" id="IPR036271">
    <property type="entry name" value="Tet_transcr_reg_TetR-rel_C_sf"/>
</dbReference>
<dbReference type="InterPro" id="IPR001647">
    <property type="entry name" value="HTH_TetR"/>
</dbReference>
<evidence type="ECO:0000313" key="8">
    <source>
        <dbReference type="EMBL" id="MDN4161315.1"/>
    </source>
</evidence>
<name>A0ABT8ET60_9ACTN</name>
<keyword evidence="1" id="KW-0678">Repressor</keyword>
<dbReference type="InterPro" id="IPR009057">
    <property type="entry name" value="Homeodomain-like_sf"/>
</dbReference>